<dbReference type="PANTHER" id="PTHR11241:SF0">
    <property type="entry name" value="DEOXYURIDINE 5'-TRIPHOSPHATE NUCLEOTIDOHYDROLASE"/>
    <property type="match status" value="1"/>
</dbReference>
<organism evidence="7 8">
    <name type="scientific">Megasphaera elsdenii</name>
    <dbReference type="NCBI Taxonomy" id="907"/>
    <lineage>
        <taxon>Bacteria</taxon>
        <taxon>Bacillati</taxon>
        <taxon>Bacillota</taxon>
        <taxon>Negativicutes</taxon>
        <taxon>Veillonellales</taxon>
        <taxon>Veillonellaceae</taxon>
        <taxon>Megasphaera</taxon>
    </lineage>
</organism>
<dbReference type="RefSeq" id="WP_169014003.1">
    <property type="nucleotide sequence ID" value="NZ_JABBJH010000026.1"/>
</dbReference>
<dbReference type="InterPro" id="IPR029054">
    <property type="entry name" value="dUTPase-like"/>
</dbReference>
<evidence type="ECO:0000256" key="4">
    <source>
        <dbReference type="ARBA" id="ARBA00023080"/>
    </source>
</evidence>
<dbReference type="InterPro" id="IPR008181">
    <property type="entry name" value="dUTPase"/>
</dbReference>
<dbReference type="SUPFAM" id="SSF51283">
    <property type="entry name" value="dUTPase-like"/>
    <property type="match status" value="1"/>
</dbReference>
<dbReference type="AlphaFoldDB" id="A0A848EWX2"/>
<gene>
    <name evidence="7" type="primary">dut</name>
    <name evidence="7" type="ORF">HG933_11295</name>
</gene>
<accession>A0A848EWX2</accession>
<dbReference type="GO" id="GO:0046081">
    <property type="term" value="P:dUTP catabolic process"/>
    <property type="evidence" value="ECO:0007669"/>
    <property type="project" value="InterPro"/>
</dbReference>
<dbReference type="EMBL" id="JABBJH010000026">
    <property type="protein sequence ID" value="NMK39937.1"/>
    <property type="molecule type" value="Genomic_DNA"/>
</dbReference>
<keyword evidence="4" id="KW-0546">Nucleotide metabolism</keyword>
<dbReference type="CDD" id="cd07557">
    <property type="entry name" value="trimeric_dUTPase"/>
    <property type="match status" value="1"/>
</dbReference>
<name>A0A848EWX2_MEGEL</name>
<dbReference type="Pfam" id="PF00692">
    <property type="entry name" value="dUTPase"/>
    <property type="match status" value="1"/>
</dbReference>
<dbReference type="InterPro" id="IPR036157">
    <property type="entry name" value="dUTPase-like_sf"/>
</dbReference>
<feature type="domain" description="dUTPase-like" evidence="6">
    <location>
        <begin position="22"/>
        <end position="146"/>
    </location>
</feature>
<keyword evidence="3 7" id="KW-0378">Hydrolase</keyword>
<dbReference type="GO" id="GO:0000287">
    <property type="term" value="F:magnesium ion binding"/>
    <property type="evidence" value="ECO:0007669"/>
    <property type="project" value="InterPro"/>
</dbReference>
<dbReference type="Proteomes" id="UP000536773">
    <property type="component" value="Unassembled WGS sequence"/>
</dbReference>
<evidence type="ECO:0000256" key="2">
    <source>
        <dbReference type="ARBA" id="ARBA00012379"/>
    </source>
</evidence>
<dbReference type="PANTHER" id="PTHR11241">
    <property type="entry name" value="DEOXYURIDINE 5'-TRIPHOSPHATE NUCLEOTIDOHYDROLASE"/>
    <property type="match status" value="1"/>
</dbReference>
<proteinExistence type="inferred from homology"/>
<dbReference type="Gene3D" id="2.70.40.10">
    <property type="match status" value="1"/>
</dbReference>
<comment type="similarity">
    <text evidence="1">Belongs to the dUTPase family.</text>
</comment>
<evidence type="ECO:0000259" key="6">
    <source>
        <dbReference type="Pfam" id="PF00692"/>
    </source>
</evidence>
<dbReference type="EC" id="3.6.1.23" evidence="2"/>
<evidence type="ECO:0000313" key="7">
    <source>
        <dbReference type="EMBL" id="NMK39937.1"/>
    </source>
</evidence>
<reference evidence="7 8" key="1">
    <citation type="submission" date="2020-04" db="EMBL/GenBank/DDBJ databases">
        <authorList>
            <person name="Hitch T.C.A."/>
            <person name="Wylensek D."/>
            <person name="Clavel T."/>
        </authorList>
    </citation>
    <scope>NUCLEOTIDE SEQUENCE [LARGE SCALE GENOMIC DNA]</scope>
    <source>
        <strain evidence="7 8">WCA-386-APC-2A</strain>
    </source>
</reference>
<evidence type="ECO:0000256" key="1">
    <source>
        <dbReference type="ARBA" id="ARBA00006581"/>
    </source>
</evidence>
<dbReference type="GO" id="GO:0006226">
    <property type="term" value="P:dUMP biosynthetic process"/>
    <property type="evidence" value="ECO:0007669"/>
    <property type="project" value="InterPro"/>
</dbReference>
<evidence type="ECO:0000256" key="3">
    <source>
        <dbReference type="ARBA" id="ARBA00022801"/>
    </source>
</evidence>
<comment type="catalytic activity">
    <reaction evidence="5">
        <text>dUTP + H2O = dUMP + diphosphate + H(+)</text>
        <dbReference type="Rhea" id="RHEA:10248"/>
        <dbReference type="ChEBI" id="CHEBI:15377"/>
        <dbReference type="ChEBI" id="CHEBI:15378"/>
        <dbReference type="ChEBI" id="CHEBI:33019"/>
        <dbReference type="ChEBI" id="CHEBI:61555"/>
        <dbReference type="ChEBI" id="CHEBI:246422"/>
        <dbReference type="EC" id="3.6.1.23"/>
    </reaction>
</comment>
<dbReference type="NCBIfam" id="NF001862">
    <property type="entry name" value="PRK00601.1"/>
    <property type="match status" value="1"/>
</dbReference>
<evidence type="ECO:0000313" key="8">
    <source>
        <dbReference type="Proteomes" id="UP000536773"/>
    </source>
</evidence>
<evidence type="ECO:0000256" key="5">
    <source>
        <dbReference type="ARBA" id="ARBA00047686"/>
    </source>
</evidence>
<dbReference type="InterPro" id="IPR033704">
    <property type="entry name" value="dUTPase_trimeric"/>
</dbReference>
<dbReference type="GO" id="GO:0004170">
    <property type="term" value="F:dUTP diphosphatase activity"/>
    <property type="evidence" value="ECO:0007669"/>
    <property type="project" value="UniProtKB-EC"/>
</dbReference>
<protein>
    <recommendedName>
        <fullName evidence="2">dUTP diphosphatase</fullName>
        <ecNumber evidence="2">3.6.1.23</ecNumber>
    </recommendedName>
</protein>
<comment type="caution">
    <text evidence="7">The sequence shown here is derived from an EMBL/GenBank/DDBJ whole genome shotgun (WGS) entry which is preliminary data.</text>
</comment>
<sequence>MKVKVRKALETQFEEDIKMPLVTKENACYDFYSPQEMVIYKGSIGVKVPTGLQFEIPEGYCMKLYLRSSYAAKRGLRLANSVGMIDSGYRGEVMAIFDNIGENTEVIEKGERFLQGRIEKNILVEFEEVTTLEETQRGDGGFGSTGKM</sequence>
<dbReference type="NCBIfam" id="TIGR00576">
    <property type="entry name" value="dut"/>
    <property type="match status" value="1"/>
</dbReference>